<dbReference type="AlphaFoldDB" id="A0A8D0F606"/>
<dbReference type="Proteomes" id="UP000694551">
    <property type="component" value="Unplaced"/>
</dbReference>
<accession>A0A8D0F606</accession>
<reference evidence="3" key="2">
    <citation type="submission" date="2025-09" db="UniProtKB">
        <authorList>
            <consortium name="Ensembl"/>
        </authorList>
    </citation>
    <scope>IDENTIFICATION</scope>
</reference>
<feature type="region of interest" description="Disordered" evidence="1">
    <location>
        <begin position="133"/>
        <end position="156"/>
    </location>
</feature>
<evidence type="ECO:0000256" key="1">
    <source>
        <dbReference type="SAM" id="MobiDB-lite"/>
    </source>
</evidence>
<feature type="signal peptide" evidence="2">
    <location>
        <begin position="1"/>
        <end position="29"/>
    </location>
</feature>
<evidence type="ECO:0000313" key="4">
    <source>
        <dbReference type="Proteomes" id="UP000694551"/>
    </source>
</evidence>
<organism evidence="3 4">
    <name type="scientific">Strix occidentalis caurina</name>
    <name type="common">northern spotted owl</name>
    <dbReference type="NCBI Taxonomy" id="311401"/>
    <lineage>
        <taxon>Eukaryota</taxon>
        <taxon>Metazoa</taxon>
        <taxon>Chordata</taxon>
        <taxon>Craniata</taxon>
        <taxon>Vertebrata</taxon>
        <taxon>Euteleostomi</taxon>
        <taxon>Archelosauria</taxon>
        <taxon>Archosauria</taxon>
        <taxon>Dinosauria</taxon>
        <taxon>Saurischia</taxon>
        <taxon>Theropoda</taxon>
        <taxon>Coelurosauria</taxon>
        <taxon>Aves</taxon>
        <taxon>Neognathae</taxon>
        <taxon>Neoaves</taxon>
        <taxon>Telluraves</taxon>
        <taxon>Strigiformes</taxon>
        <taxon>Strigidae</taxon>
        <taxon>Strix</taxon>
    </lineage>
</organism>
<evidence type="ECO:0000256" key="2">
    <source>
        <dbReference type="SAM" id="SignalP"/>
    </source>
</evidence>
<protein>
    <submittedName>
        <fullName evidence="3">Uncharacterized protein</fullName>
    </submittedName>
</protein>
<keyword evidence="4" id="KW-1185">Reference proteome</keyword>
<dbReference type="Ensembl" id="ENSSOCT00000010524.1">
    <property type="protein sequence ID" value="ENSSOCP00000010259.1"/>
    <property type="gene ID" value="ENSSOCG00000007818.1"/>
</dbReference>
<feature type="compositionally biased region" description="Low complexity" evidence="1">
    <location>
        <begin position="147"/>
        <end position="156"/>
    </location>
</feature>
<sequence length="156" mass="15966">MGTAGCCMAPHSTAWHGMAWLSTAWQSVAQHGAAQQDVAWHGTEQPARHCMAKSSPAWHSPAPTGALQAPRQLGGEEDVHQFGAVVGGVEAARSLLPGEVAAIGGARAVPEGRDVDDAGGRRGLQEVCVEQRVSGEGAPRHPPVPAAPGAHPAAGW</sequence>
<reference evidence="3" key="1">
    <citation type="submission" date="2025-08" db="UniProtKB">
        <authorList>
            <consortium name="Ensembl"/>
        </authorList>
    </citation>
    <scope>IDENTIFICATION</scope>
</reference>
<proteinExistence type="predicted"/>
<feature type="chain" id="PRO_5045468682" evidence="2">
    <location>
        <begin position="30"/>
        <end position="156"/>
    </location>
</feature>
<evidence type="ECO:0000313" key="3">
    <source>
        <dbReference type="Ensembl" id="ENSSOCP00000010259.1"/>
    </source>
</evidence>
<name>A0A8D0F606_STROC</name>
<keyword evidence="2" id="KW-0732">Signal</keyword>